<protein>
    <recommendedName>
        <fullName evidence="17">Hemolysin</fullName>
    </recommendedName>
</protein>
<evidence type="ECO:0000256" key="5">
    <source>
        <dbReference type="ARBA" id="ARBA00022737"/>
    </source>
</evidence>
<comment type="subcellular location">
    <subcellularLocation>
        <location evidence="1">Cell membrane</location>
        <topology evidence="1">Multi-pass membrane protein</topology>
    </subcellularLocation>
</comment>
<dbReference type="CDD" id="cd04590">
    <property type="entry name" value="CBS_pair_CorC_HlyC_assoc"/>
    <property type="match status" value="1"/>
</dbReference>
<dbReference type="eggNOG" id="COG1253">
    <property type="taxonomic scope" value="Bacteria"/>
</dbReference>
<evidence type="ECO:0000256" key="1">
    <source>
        <dbReference type="ARBA" id="ARBA00004651"/>
    </source>
</evidence>
<dbReference type="Gene3D" id="3.30.465.10">
    <property type="match status" value="1"/>
</dbReference>
<evidence type="ECO:0000256" key="7">
    <source>
        <dbReference type="ARBA" id="ARBA00023122"/>
    </source>
</evidence>
<dbReference type="InterPro" id="IPR016169">
    <property type="entry name" value="FAD-bd_PCMH_sub2"/>
</dbReference>
<dbReference type="InterPro" id="IPR005170">
    <property type="entry name" value="Transptr-assoc_dom"/>
</dbReference>
<dbReference type="InterPro" id="IPR051676">
    <property type="entry name" value="UPF0053_domain"/>
</dbReference>
<evidence type="ECO:0000259" key="14">
    <source>
        <dbReference type="PROSITE" id="PS51846"/>
    </source>
</evidence>
<feature type="transmembrane region" description="Helical" evidence="12">
    <location>
        <begin position="99"/>
        <end position="119"/>
    </location>
</feature>
<evidence type="ECO:0000313" key="16">
    <source>
        <dbReference type="Proteomes" id="UP000002029"/>
    </source>
</evidence>
<dbReference type="PROSITE" id="PS51846">
    <property type="entry name" value="CNNM"/>
    <property type="match status" value="1"/>
</dbReference>
<dbReference type="InterPro" id="IPR036318">
    <property type="entry name" value="FAD-bd_PCMH-like_sf"/>
</dbReference>
<dbReference type="SMART" id="SM01091">
    <property type="entry name" value="CorC_HlyC"/>
    <property type="match status" value="1"/>
</dbReference>
<evidence type="ECO:0000256" key="2">
    <source>
        <dbReference type="ARBA" id="ARBA00006337"/>
    </source>
</evidence>
<dbReference type="RefSeq" id="WP_012888005.1">
    <property type="nucleotide sequence ID" value="NC_013595.1"/>
</dbReference>
<evidence type="ECO:0000256" key="9">
    <source>
        <dbReference type="PROSITE-ProRule" id="PRU00703"/>
    </source>
</evidence>
<keyword evidence="7 9" id="KW-0129">CBS domain</keyword>
<feature type="domain" description="CNNM transmembrane" evidence="14">
    <location>
        <begin position="1"/>
        <end position="198"/>
    </location>
</feature>
<reference evidence="15 16" key="1">
    <citation type="journal article" date="2010" name="Stand. Genomic Sci.">
        <title>Complete genome sequence of Streptosporangium roseum type strain (NI 9100).</title>
        <authorList>
            <person name="Nolan M."/>
            <person name="Sikorski J."/>
            <person name="Jando M."/>
            <person name="Lucas S."/>
            <person name="Lapidus A."/>
            <person name="Glavina Del Rio T."/>
            <person name="Chen F."/>
            <person name="Tice H."/>
            <person name="Pitluck S."/>
            <person name="Cheng J.F."/>
            <person name="Chertkov O."/>
            <person name="Sims D."/>
            <person name="Meincke L."/>
            <person name="Brettin T."/>
            <person name="Han C."/>
            <person name="Detter J.C."/>
            <person name="Bruce D."/>
            <person name="Goodwin L."/>
            <person name="Land M."/>
            <person name="Hauser L."/>
            <person name="Chang Y.J."/>
            <person name="Jeffries C.D."/>
            <person name="Ivanova N."/>
            <person name="Mavromatis K."/>
            <person name="Mikhailova N."/>
            <person name="Chen A."/>
            <person name="Palaniappan K."/>
            <person name="Chain P."/>
            <person name="Rohde M."/>
            <person name="Goker M."/>
            <person name="Bristow J."/>
            <person name="Eisen J.A."/>
            <person name="Markowitz V."/>
            <person name="Hugenholtz P."/>
            <person name="Kyrpides N.C."/>
            <person name="Klenk H.P."/>
        </authorList>
    </citation>
    <scope>NUCLEOTIDE SEQUENCE [LARGE SCALE GENOMIC DNA]</scope>
    <source>
        <strain evidence="16">ATCC 12428 / DSM 43021 / JCM 3005 / NI 9100</strain>
    </source>
</reference>
<dbReference type="Proteomes" id="UP000002029">
    <property type="component" value="Chromosome"/>
</dbReference>
<dbReference type="Pfam" id="PF03471">
    <property type="entry name" value="CorC_HlyC"/>
    <property type="match status" value="1"/>
</dbReference>
<evidence type="ECO:0000256" key="10">
    <source>
        <dbReference type="PROSITE-ProRule" id="PRU01193"/>
    </source>
</evidence>
<dbReference type="eggNOG" id="COG3170">
    <property type="taxonomic scope" value="Bacteria"/>
</dbReference>
<dbReference type="AlphaFoldDB" id="D2BD19"/>
<dbReference type="GO" id="GO:0005886">
    <property type="term" value="C:plasma membrane"/>
    <property type="evidence" value="ECO:0007669"/>
    <property type="project" value="UniProtKB-SubCell"/>
</dbReference>
<proteinExistence type="inferred from homology"/>
<feature type="transmembrane region" description="Helical" evidence="12">
    <location>
        <begin position="6"/>
        <end position="29"/>
    </location>
</feature>
<feature type="domain" description="CBS" evidence="13">
    <location>
        <begin position="217"/>
        <end position="280"/>
    </location>
</feature>
<feature type="compositionally biased region" description="Low complexity" evidence="11">
    <location>
        <begin position="436"/>
        <end position="513"/>
    </location>
</feature>
<keyword evidence="16" id="KW-1185">Reference proteome</keyword>
<evidence type="ECO:0000259" key="13">
    <source>
        <dbReference type="PROSITE" id="PS51371"/>
    </source>
</evidence>
<dbReference type="InterPro" id="IPR044751">
    <property type="entry name" value="Ion_transp-like_CBS"/>
</dbReference>
<feature type="compositionally biased region" description="Basic residues" evidence="11">
    <location>
        <begin position="417"/>
        <end position="426"/>
    </location>
</feature>
<dbReference type="GO" id="GO:0050660">
    <property type="term" value="F:flavin adenine dinucleotide binding"/>
    <property type="evidence" value="ECO:0007669"/>
    <property type="project" value="InterPro"/>
</dbReference>
<organism evidence="15 16">
    <name type="scientific">Streptosporangium roseum (strain ATCC 12428 / DSM 43021 / JCM 3005 / KCTC 9067 / NCIMB 10171 / NRRL 2505 / NI 9100)</name>
    <dbReference type="NCBI Taxonomy" id="479432"/>
    <lineage>
        <taxon>Bacteria</taxon>
        <taxon>Bacillati</taxon>
        <taxon>Actinomycetota</taxon>
        <taxon>Actinomycetes</taxon>
        <taxon>Streptosporangiales</taxon>
        <taxon>Streptosporangiaceae</taxon>
        <taxon>Streptosporangium</taxon>
    </lineage>
</organism>
<evidence type="ECO:0000256" key="6">
    <source>
        <dbReference type="ARBA" id="ARBA00022989"/>
    </source>
</evidence>
<dbReference type="SUPFAM" id="SSF54631">
    <property type="entry name" value="CBS-domain pair"/>
    <property type="match status" value="1"/>
</dbReference>
<evidence type="ECO:0000256" key="3">
    <source>
        <dbReference type="ARBA" id="ARBA00022475"/>
    </source>
</evidence>
<comment type="similarity">
    <text evidence="2">Belongs to the UPF0053 family.</text>
</comment>
<name>D2BD19_STRRD</name>
<keyword evidence="6 10" id="KW-1133">Transmembrane helix</keyword>
<dbReference type="KEGG" id="sro:Sros_1262"/>
<dbReference type="InterPro" id="IPR046342">
    <property type="entry name" value="CBS_dom_sf"/>
</dbReference>
<feature type="domain" description="CBS" evidence="13">
    <location>
        <begin position="283"/>
        <end position="343"/>
    </location>
</feature>
<dbReference type="PANTHER" id="PTHR43099">
    <property type="entry name" value="UPF0053 PROTEIN YRKA"/>
    <property type="match status" value="1"/>
</dbReference>
<accession>D2BD19</accession>
<keyword evidence="8 10" id="KW-0472">Membrane</keyword>
<dbReference type="FunFam" id="3.10.580.10:FF:000002">
    <property type="entry name" value="Magnesium/cobalt efflux protein CorC"/>
    <property type="match status" value="1"/>
</dbReference>
<keyword evidence="3" id="KW-1003">Cell membrane</keyword>
<dbReference type="SMART" id="SM00116">
    <property type="entry name" value="CBS"/>
    <property type="match status" value="2"/>
</dbReference>
<dbReference type="PROSITE" id="PS51371">
    <property type="entry name" value="CBS"/>
    <property type="match status" value="2"/>
</dbReference>
<evidence type="ECO:0000256" key="4">
    <source>
        <dbReference type="ARBA" id="ARBA00022692"/>
    </source>
</evidence>
<evidence type="ECO:0000256" key="8">
    <source>
        <dbReference type="ARBA" id="ARBA00023136"/>
    </source>
</evidence>
<keyword evidence="5" id="KW-0677">Repeat</keyword>
<evidence type="ECO:0000256" key="12">
    <source>
        <dbReference type="SAM" id="Phobius"/>
    </source>
</evidence>
<dbReference type="SUPFAM" id="SSF56176">
    <property type="entry name" value="FAD-binding/transporter-associated domain-like"/>
    <property type="match status" value="1"/>
</dbReference>
<feature type="transmembrane region" description="Helical" evidence="12">
    <location>
        <begin position="59"/>
        <end position="79"/>
    </location>
</feature>
<evidence type="ECO:0008006" key="17">
    <source>
        <dbReference type="Google" id="ProtNLM"/>
    </source>
</evidence>
<dbReference type="EMBL" id="CP001814">
    <property type="protein sequence ID" value="ACZ84260.1"/>
    <property type="molecule type" value="Genomic_DNA"/>
</dbReference>
<gene>
    <name evidence="15" type="ordered locus">Sros_1262</name>
</gene>
<dbReference type="Gene3D" id="3.10.580.10">
    <property type="entry name" value="CBS-domain"/>
    <property type="match status" value="1"/>
</dbReference>
<dbReference type="Pfam" id="PF01595">
    <property type="entry name" value="CNNM"/>
    <property type="match status" value="1"/>
</dbReference>
<dbReference type="STRING" id="479432.Sros_1262"/>
<dbReference type="Pfam" id="PF00571">
    <property type="entry name" value="CBS"/>
    <property type="match status" value="2"/>
</dbReference>
<dbReference type="HOGENOM" id="CLU_015237_4_0_11"/>
<dbReference type="InterPro" id="IPR000644">
    <property type="entry name" value="CBS_dom"/>
</dbReference>
<dbReference type="PANTHER" id="PTHR43099:SF5">
    <property type="entry name" value="HLYC_CORC FAMILY TRANSPORTER"/>
    <property type="match status" value="1"/>
</dbReference>
<evidence type="ECO:0000256" key="11">
    <source>
        <dbReference type="SAM" id="MobiDB-lite"/>
    </source>
</evidence>
<dbReference type="InterPro" id="IPR002550">
    <property type="entry name" value="CNNM"/>
</dbReference>
<feature type="region of interest" description="Disordered" evidence="11">
    <location>
        <begin position="416"/>
        <end position="533"/>
    </location>
</feature>
<keyword evidence="4 10" id="KW-0812">Transmembrane</keyword>
<sequence>MNSVLANIALVMLFVLIGGFFAAAEMAMVSLRESQVRRLDTRGRRGARAAKLARDPNRFLSAVQIGVTVATMLSAAFGADTLAKDLIPVVDGWGVPEAVSAPLSLVLVTLAISYASLVLGELAPKRIARQRAEGISLLVAPFLDRMAVLSRPIIWGLSKSTDGVVKLLGGNPEADREEISTEELRDMVVGHQELTLDERHLIAEVFAAGKRQLREVMLPRTEVEFMSADTRLAEAAVLAAAMPHSRFPIYRDSYDDIVGFVHIRDLLDPVLTGSIEPISELVPIRPVKLVPTSKRVLATLSEMRGEGHHLAIVVDEYGGTAGIVTLEDLVEELIGDIRDEHDVEDEQVVLPAGEVELDGLANLDEVATETGIRLADGPYETLGGFVMAALGHLPTLGERVEIPGFEMSVTDMDGRRVSRVRIKRRTVPPETPDTPAPDASSPGTPAPGTSSPDASSPGTPAPGTSSPDASSPGTPAPGTSSPDASSPGTPAPGTSSPGTSSPGTSSPGTRAPGASPPDTPAAFGPEAPFTPDT</sequence>
<evidence type="ECO:0000313" key="15">
    <source>
        <dbReference type="EMBL" id="ACZ84260.1"/>
    </source>
</evidence>